<accession>A0A0L0WFB0</accession>
<feature type="domain" description="TGS" evidence="1">
    <location>
        <begin position="10"/>
        <end position="72"/>
    </location>
</feature>
<evidence type="ECO:0000313" key="3">
    <source>
        <dbReference type="Proteomes" id="UP000037267"/>
    </source>
</evidence>
<dbReference type="EMBL" id="LGSS01000001">
    <property type="protein sequence ID" value="KNF10154.1"/>
    <property type="molecule type" value="Genomic_DNA"/>
</dbReference>
<dbReference type="SUPFAM" id="SSF52540">
    <property type="entry name" value="P-loop containing nucleoside triphosphate hydrolases"/>
    <property type="match status" value="1"/>
</dbReference>
<keyword evidence="3" id="KW-1185">Reference proteome</keyword>
<dbReference type="GO" id="GO:0004849">
    <property type="term" value="F:uridine kinase activity"/>
    <property type="evidence" value="ECO:0007669"/>
    <property type="project" value="UniProtKB-EC"/>
</dbReference>
<dbReference type="PANTHER" id="PTHR10285">
    <property type="entry name" value="URIDINE KINASE"/>
    <property type="match status" value="1"/>
</dbReference>
<name>A0A0L0WFB0_GOTPU</name>
<dbReference type="GO" id="GO:0005524">
    <property type="term" value="F:ATP binding"/>
    <property type="evidence" value="ECO:0007669"/>
    <property type="project" value="InterPro"/>
</dbReference>
<evidence type="ECO:0000259" key="1">
    <source>
        <dbReference type="PROSITE" id="PS51880"/>
    </source>
</evidence>
<dbReference type="STRING" id="1503.CLPU_1c03190"/>
<evidence type="ECO:0000313" key="2">
    <source>
        <dbReference type="EMBL" id="KNF10154.1"/>
    </source>
</evidence>
<organism evidence="2 3">
    <name type="scientific">Gottschalkia purinilytica</name>
    <name type="common">Clostridium purinilyticum</name>
    <dbReference type="NCBI Taxonomy" id="1503"/>
    <lineage>
        <taxon>Bacteria</taxon>
        <taxon>Bacillati</taxon>
        <taxon>Bacillota</taxon>
        <taxon>Tissierellia</taxon>
        <taxon>Tissierellales</taxon>
        <taxon>Gottschalkiaceae</taxon>
        <taxon>Gottschalkia</taxon>
    </lineage>
</organism>
<dbReference type="Proteomes" id="UP000037267">
    <property type="component" value="Unassembled WGS sequence"/>
</dbReference>
<dbReference type="Gene3D" id="3.40.50.300">
    <property type="entry name" value="P-loop containing nucleotide triphosphate hydrolases"/>
    <property type="match status" value="1"/>
</dbReference>
<dbReference type="SUPFAM" id="SSF55186">
    <property type="entry name" value="ThrRS/AlaRS common domain"/>
    <property type="match status" value="1"/>
</dbReference>
<gene>
    <name evidence="2" type="ORF">CLPU_1c03190</name>
</gene>
<dbReference type="InterPro" id="IPR027417">
    <property type="entry name" value="P-loop_NTPase"/>
</dbReference>
<protein>
    <submittedName>
        <fullName evidence="2">Phosphoribulokinase/uridine kinase</fullName>
        <ecNumber evidence="2">2.7.1.48</ecNumber>
    </submittedName>
</protein>
<proteinExistence type="predicted"/>
<dbReference type="Gene3D" id="3.30.980.10">
    <property type="entry name" value="Threonyl-trna Synthetase, Chain A, domain 2"/>
    <property type="match status" value="1"/>
</dbReference>
<dbReference type="PROSITE" id="PS51880">
    <property type="entry name" value="TGS"/>
    <property type="match status" value="1"/>
</dbReference>
<reference evidence="3" key="1">
    <citation type="submission" date="2015-07" db="EMBL/GenBank/DDBJ databases">
        <title>Draft genome sequence of the purine-degrading Gottschalkia purinilyticum DSM 1384 (formerly Clostridium purinilyticum).</title>
        <authorList>
            <person name="Poehlein A."/>
            <person name="Schiel-Bengelsdorf B."/>
            <person name="Bengelsdorf F.R."/>
            <person name="Daniel R."/>
            <person name="Duerre P."/>
        </authorList>
    </citation>
    <scope>NUCLEOTIDE SEQUENCE [LARGE SCALE GENOMIC DNA]</scope>
    <source>
        <strain evidence="3">DSM 1384</strain>
    </source>
</reference>
<keyword evidence="2" id="KW-0418">Kinase</keyword>
<dbReference type="InterPro" id="IPR006083">
    <property type="entry name" value="PRK/URK"/>
</dbReference>
<dbReference type="Pfam" id="PF00485">
    <property type="entry name" value="PRK"/>
    <property type="match status" value="1"/>
</dbReference>
<dbReference type="EC" id="2.7.1.48" evidence="2"/>
<dbReference type="InterPro" id="IPR004095">
    <property type="entry name" value="TGS"/>
</dbReference>
<dbReference type="InterPro" id="IPR018163">
    <property type="entry name" value="Thr/Ala-tRNA-synth_IIc_edit"/>
</dbReference>
<dbReference type="AlphaFoldDB" id="A0A0L0WFB0"/>
<comment type="caution">
    <text evidence="2">The sequence shown here is derived from an EMBL/GenBank/DDBJ whole genome shotgun (WGS) entry which is preliminary data.</text>
</comment>
<dbReference type="CDD" id="cd02028">
    <property type="entry name" value="UMPK_like"/>
    <property type="match status" value="1"/>
</dbReference>
<keyword evidence="2" id="KW-0808">Transferase</keyword>
<sequence>MTYINWGDGVMEEIKVIVDNESIIIPKKTLLKDILKLMYKEDYKKYLGAVINNEIKHLDYPLEESCNIEFIDIQDNDGLRIYTRTLTYIYIKACKDLFENCEVTIEHSLSKGIYTELHKGTSITEDDIRNIKSYMKEIIEKDMQIIRELINIDTAINIFEDQGMYDKIRLLKQSGKDKMHIYNLDNFINNFYGYLAPYTGIIEKFDLIPYGNGIILQHPIKEHDYDIPEFKPQNKLANIFRETEKWANILDIGYVGALNDKVYKGEIGSIIRISEALHEKKIAHISDEICKNEDIKLILIAGPTSSGKTTFARRLDTQLKVNCKDSISISLDDYFVDRENTPIDENGEYDFESIDAIDLDLFNKDLVKILEGEEIEIPKFNFITGKREYCGNKIKLDKNTLLIIEGIHGLNEILTASIPKKNKFKIYISSLTQLNIDSHNRIHTTDTRLIRRIVRDYKYRGNDAERTLELWDSVRRGEERGIFPFQEEADAMFNSSLVYELSILKKYAEPLLKKITKKSVYYRESKRLLKFLSYFKTIENEDSIPCTSIIKEFIGGSCY</sequence>
<dbReference type="PATRIC" id="fig|1503.3.peg.1195"/>